<dbReference type="NCBIfam" id="NF003828">
    <property type="entry name" value="PRK05416.1"/>
    <property type="match status" value="1"/>
</dbReference>
<dbReference type="EMBL" id="JBHSOF010000037">
    <property type="protein sequence ID" value="MFC5666253.1"/>
    <property type="molecule type" value="Genomic_DNA"/>
</dbReference>
<accession>A0ABW0X6T8</accession>
<dbReference type="PIRSF" id="PIRSF005052">
    <property type="entry name" value="P-loopkin"/>
    <property type="match status" value="1"/>
</dbReference>
<evidence type="ECO:0000313" key="8">
    <source>
        <dbReference type="Proteomes" id="UP001595975"/>
    </source>
</evidence>
<organism evidence="7 8">
    <name type="scientific">Kitasatospora misakiensis</name>
    <dbReference type="NCBI Taxonomy" id="67330"/>
    <lineage>
        <taxon>Bacteria</taxon>
        <taxon>Bacillati</taxon>
        <taxon>Actinomycetota</taxon>
        <taxon>Actinomycetes</taxon>
        <taxon>Kitasatosporales</taxon>
        <taxon>Streptomycetaceae</taxon>
        <taxon>Kitasatospora</taxon>
    </lineage>
</organism>
<evidence type="ECO:0000313" key="7">
    <source>
        <dbReference type="EMBL" id="MFC5666253.1"/>
    </source>
</evidence>
<dbReference type="PANTHER" id="PTHR30448:SF0">
    <property type="entry name" value="RNASE ADAPTER PROTEIN RAPZ"/>
    <property type="match status" value="1"/>
</dbReference>
<comment type="caution">
    <text evidence="7">The sequence shown here is derived from an EMBL/GenBank/DDBJ whole genome shotgun (WGS) entry which is preliminary data.</text>
</comment>
<dbReference type="InterPro" id="IPR027417">
    <property type="entry name" value="P-loop_NTPase"/>
</dbReference>
<evidence type="ECO:0000256" key="4">
    <source>
        <dbReference type="HAMAP-Rule" id="MF_00636"/>
    </source>
</evidence>
<keyword evidence="1 4" id="KW-0547">Nucleotide-binding</keyword>
<feature type="binding site" evidence="4">
    <location>
        <begin position="27"/>
        <end position="34"/>
    </location>
    <ligand>
        <name>ATP</name>
        <dbReference type="ChEBI" id="CHEBI:30616"/>
    </ligand>
</feature>
<proteinExistence type="inferred from homology"/>
<dbReference type="Proteomes" id="UP001595975">
    <property type="component" value="Unassembled WGS sequence"/>
</dbReference>
<dbReference type="RefSeq" id="WP_380227922.1">
    <property type="nucleotide sequence ID" value="NZ_JBHSOF010000037.1"/>
</dbReference>
<gene>
    <name evidence="7" type="primary">rapZ</name>
    <name evidence="7" type="ORF">ACFP3U_25170</name>
</gene>
<dbReference type="HAMAP" id="MF_00636">
    <property type="entry name" value="RapZ_like"/>
    <property type="match status" value="1"/>
</dbReference>
<dbReference type="SUPFAM" id="SSF52540">
    <property type="entry name" value="P-loop containing nucleoside triphosphate hydrolases"/>
    <property type="match status" value="1"/>
</dbReference>
<dbReference type="Pfam" id="PF03668">
    <property type="entry name" value="RapZ-like_N"/>
    <property type="match status" value="1"/>
</dbReference>
<feature type="binding site" evidence="4">
    <location>
        <begin position="78"/>
        <end position="81"/>
    </location>
    <ligand>
        <name>GTP</name>
        <dbReference type="ChEBI" id="CHEBI:37565"/>
    </ligand>
</feature>
<sequence length="303" mass="33518">MTVSDYGGTVRPEAGGENTPELVIISGMSGAGRSTAAKCLEDLGWFVVDNLPPALIPTMVDLGARSQGNVARIGAVVDVRGRQFFDDLLTSLDELEKRGVRLRVVFLESSDDALVRRFESVRRPHPLQGDGRIVDGIALERDLLRELRGEADLVIDTSNLNVHQLRAKLDAQFADHDEPELRATVMSFGFKYGLPVDADLVVDCRFLPNPHWVPELRARTGTDADVADYVFQQPGSNEFLNGYAELLRIVTEGYRREGKRYMTLAVGCTGGKHRSVAMSERLTKRLIADGVETVLVHRDMGRE</sequence>
<protein>
    <submittedName>
        <fullName evidence="7">RNase adapter RapZ</fullName>
    </submittedName>
</protein>
<evidence type="ECO:0000256" key="1">
    <source>
        <dbReference type="ARBA" id="ARBA00022741"/>
    </source>
</evidence>
<feature type="domain" description="RapZ-like N-terminal" evidence="5">
    <location>
        <begin position="21"/>
        <end position="174"/>
    </location>
</feature>
<dbReference type="Pfam" id="PF22740">
    <property type="entry name" value="PapZ_C"/>
    <property type="match status" value="1"/>
</dbReference>
<keyword evidence="8" id="KW-1185">Reference proteome</keyword>
<evidence type="ECO:0000256" key="3">
    <source>
        <dbReference type="ARBA" id="ARBA00023134"/>
    </source>
</evidence>
<dbReference type="InterPro" id="IPR053931">
    <property type="entry name" value="RapZ_C"/>
</dbReference>
<dbReference type="InterPro" id="IPR053930">
    <property type="entry name" value="RapZ-like_N"/>
</dbReference>
<evidence type="ECO:0000256" key="2">
    <source>
        <dbReference type="ARBA" id="ARBA00022840"/>
    </source>
</evidence>
<dbReference type="PANTHER" id="PTHR30448">
    <property type="entry name" value="RNASE ADAPTER PROTEIN RAPZ"/>
    <property type="match status" value="1"/>
</dbReference>
<keyword evidence="3 4" id="KW-0342">GTP-binding</keyword>
<keyword evidence="2 4" id="KW-0067">ATP-binding</keyword>
<reference evidence="8" key="1">
    <citation type="journal article" date="2019" name="Int. J. Syst. Evol. Microbiol.">
        <title>The Global Catalogue of Microorganisms (GCM) 10K type strain sequencing project: providing services to taxonomists for standard genome sequencing and annotation.</title>
        <authorList>
            <consortium name="The Broad Institute Genomics Platform"/>
            <consortium name="The Broad Institute Genome Sequencing Center for Infectious Disease"/>
            <person name="Wu L."/>
            <person name="Ma J."/>
        </authorList>
    </citation>
    <scope>NUCLEOTIDE SEQUENCE [LARGE SCALE GENOMIC DNA]</scope>
    <source>
        <strain evidence="8">CGMCC 4.1437</strain>
    </source>
</reference>
<name>A0ABW0X6T8_9ACTN</name>
<evidence type="ECO:0000259" key="5">
    <source>
        <dbReference type="Pfam" id="PF03668"/>
    </source>
</evidence>
<dbReference type="Gene3D" id="3.40.50.300">
    <property type="entry name" value="P-loop containing nucleotide triphosphate hydrolases"/>
    <property type="match status" value="1"/>
</dbReference>
<evidence type="ECO:0000259" key="6">
    <source>
        <dbReference type="Pfam" id="PF22740"/>
    </source>
</evidence>
<dbReference type="InterPro" id="IPR005337">
    <property type="entry name" value="RapZ-like"/>
</dbReference>
<feature type="domain" description="RapZ C-terminal" evidence="6">
    <location>
        <begin position="183"/>
        <end position="300"/>
    </location>
</feature>